<proteinExistence type="predicted"/>
<dbReference type="Pfam" id="PF00702">
    <property type="entry name" value="Hydrolase"/>
    <property type="match status" value="1"/>
</dbReference>
<dbReference type="PANTHER" id="PTHR46193">
    <property type="entry name" value="6-PHOSPHOGLUCONATE PHOSPHATASE"/>
    <property type="match status" value="1"/>
</dbReference>
<dbReference type="SUPFAM" id="SSF56784">
    <property type="entry name" value="HAD-like"/>
    <property type="match status" value="1"/>
</dbReference>
<dbReference type="CDD" id="cd07505">
    <property type="entry name" value="HAD_BPGM-like"/>
    <property type="match status" value="1"/>
</dbReference>
<name>A0AAE0FZY1_9CHLO</name>
<evidence type="ECO:0000256" key="3">
    <source>
        <dbReference type="ARBA" id="ARBA00022842"/>
    </source>
</evidence>
<organism evidence="5 6">
    <name type="scientific">Cymbomonas tetramitiformis</name>
    <dbReference type="NCBI Taxonomy" id="36881"/>
    <lineage>
        <taxon>Eukaryota</taxon>
        <taxon>Viridiplantae</taxon>
        <taxon>Chlorophyta</taxon>
        <taxon>Pyramimonadophyceae</taxon>
        <taxon>Pyramimonadales</taxon>
        <taxon>Pyramimonadaceae</taxon>
        <taxon>Cymbomonas</taxon>
    </lineage>
</organism>
<gene>
    <name evidence="5" type="ORF">CYMTET_22842</name>
</gene>
<dbReference type="AlphaFoldDB" id="A0AAE0FZY1"/>
<evidence type="ECO:0000313" key="5">
    <source>
        <dbReference type="EMBL" id="KAK3268665.1"/>
    </source>
</evidence>
<dbReference type="InterPro" id="IPR051600">
    <property type="entry name" value="Beta-PGM-like"/>
</dbReference>
<dbReference type="SFLD" id="SFLDG01129">
    <property type="entry name" value="C1.5:_HAD__Beta-PGM__Phosphata"/>
    <property type="match status" value="1"/>
</dbReference>
<evidence type="ECO:0000313" key="6">
    <source>
        <dbReference type="Proteomes" id="UP001190700"/>
    </source>
</evidence>
<protein>
    <submittedName>
        <fullName evidence="5">Uncharacterized protein</fullName>
    </submittedName>
</protein>
<keyword evidence="4" id="KW-0119">Carbohydrate metabolism</keyword>
<evidence type="ECO:0000256" key="2">
    <source>
        <dbReference type="ARBA" id="ARBA00022723"/>
    </source>
</evidence>
<keyword evidence="6" id="KW-1185">Reference proteome</keyword>
<dbReference type="Gene3D" id="3.40.50.1000">
    <property type="entry name" value="HAD superfamily/HAD-like"/>
    <property type="match status" value="1"/>
</dbReference>
<reference evidence="5 6" key="1">
    <citation type="journal article" date="2015" name="Genome Biol. Evol.">
        <title>Comparative Genomics of a Bacterivorous Green Alga Reveals Evolutionary Causalities and Consequences of Phago-Mixotrophic Mode of Nutrition.</title>
        <authorList>
            <person name="Burns J.A."/>
            <person name="Paasch A."/>
            <person name="Narechania A."/>
            <person name="Kim E."/>
        </authorList>
    </citation>
    <scope>NUCLEOTIDE SEQUENCE [LARGE SCALE GENOMIC DNA]</scope>
    <source>
        <strain evidence="5 6">PLY_AMNH</strain>
    </source>
</reference>
<keyword evidence="2" id="KW-0479">Metal-binding</keyword>
<dbReference type="InterPro" id="IPR023214">
    <property type="entry name" value="HAD_sf"/>
</dbReference>
<dbReference type="NCBIfam" id="TIGR01509">
    <property type="entry name" value="HAD-SF-IA-v3"/>
    <property type="match status" value="1"/>
</dbReference>
<dbReference type="EMBL" id="LGRX02011686">
    <property type="protein sequence ID" value="KAK3268665.1"/>
    <property type="molecule type" value="Genomic_DNA"/>
</dbReference>
<keyword evidence="3" id="KW-0460">Magnesium</keyword>
<dbReference type="PRINTS" id="PR00413">
    <property type="entry name" value="HADHALOGNASE"/>
</dbReference>
<dbReference type="GO" id="GO:0046872">
    <property type="term" value="F:metal ion binding"/>
    <property type="evidence" value="ECO:0007669"/>
    <property type="project" value="UniProtKB-KW"/>
</dbReference>
<dbReference type="InterPro" id="IPR023198">
    <property type="entry name" value="PGP-like_dom2"/>
</dbReference>
<dbReference type="GO" id="GO:0003824">
    <property type="term" value="F:catalytic activity"/>
    <property type="evidence" value="ECO:0007669"/>
    <property type="project" value="UniProtKB-ARBA"/>
</dbReference>
<comment type="caution">
    <text evidence="5">The sequence shown here is derived from an EMBL/GenBank/DDBJ whole genome shotgun (WGS) entry which is preliminary data.</text>
</comment>
<accession>A0AAE0FZY1</accession>
<dbReference type="SFLD" id="SFLDS00003">
    <property type="entry name" value="Haloacid_Dehalogenase"/>
    <property type="match status" value="1"/>
</dbReference>
<dbReference type="PANTHER" id="PTHR46193:SF18">
    <property type="entry name" value="HEXITOL PHOSPHATASE B"/>
    <property type="match status" value="1"/>
</dbReference>
<sequence>MKQETSCSASAQPQISADHVKLCSSGTLRGVLFDIDGTLCDSDPLHLKAFQVILAREGVCDGEKIDYDFFKRNISGRSNVEIFSELFPERGAAEQLALADEKEALYRDLAVGDLQAMKGLASLTEWLKQRGVRCAAVTNAPRQNAELMLKGVGLDGYFEHVVIGSECAAAKPSPEPYIQGMKLLGVDATEAFAVEDSKPGMQAAIAAQLPLVGVTTTQSARELIEGGAILAVADFEDSLLWNALSTLNTD</sequence>
<dbReference type="InterPro" id="IPR006439">
    <property type="entry name" value="HAD-SF_hydro_IA"/>
</dbReference>
<evidence type="ECO:0000256" key="1">
    <source>
        <dbReference type="ARBA" id="ARBA00001946"/>
    </source>
</evidence>
<comment type="cofactor">
    <cofactor evidence="1">
        <name>Mg(2+)</name>
        <dbReference type="ChEBI" id="CHEBI:18420"/>
    </cofactor>
</comment>
<evidence type="ECO:0000256" key="4">
    <source>
        <dbReference type="ARBA" id="ARBA00023277"/>
    </source>
</evidence>
<dbReference type="InterPro" id="IPR036412">
    <property type="entry name" value="HAD-like_sf"/>
</dbReference>
<dbReference type="Gene3D" id="1.10.150.240">
    <property type="entry name" value="Putative phosphatase, domain 2"/>
    <property type="match status" value="1"/>
</dbReference>
<dbReference type="Proteomes" id="UP001190700">
    <property type="component" value="Unassembled WGS sequence"/>
</dbReference>